<dbReference type="InterPro" id="IPR050155">
    <property type="entry name" value="HAD-like_hydrolase_sf"/>
</dbReference>
<evidence type="ECO:0000256" key="2">
    <source>
        <dbReference type="ARBA" id="ARBA00022842"/>
    </source>
</evidence>
<dbReference type="SUPFAM" id="SSF56784">
    <property type="entry name" value="HAD-like"/>
    <property type="match status" value="1"/>
</dbReference>
<dbReference type="NCBIfam" id="TIGR01549">
    <property type="entry name" value="HAD-SF-IA-v1"/>
    <property type="match status" value="1"/>
</dbReference>
<accession>A0A2N3LJ54</accession>
<dbReference type="GO" id="GO:0005829">
    <property type="term" value="C:cytosol"/>
    <property type="evidence" value="ECO:0007669"/>
    <property type="project" value="TreeGrafter"/>
</dbReference>
<dbReference type="EMBL" id="PIQO01000009">
    <property type="protein sequence ID" value="PKR84636.1"/>
    <property type="molecule type" value="Genomic_DNA"/>
</dbReference>
<dbReference type="Gene3D" id="3.40.50.1000">
    <property type="entry name" value="HAD superfamily/HAD-like"/>
    <property type="match status" value="1"/>
</dbReference>
<gene>
    <name evidence="3" type="ORF">CWO92_13065</name>
</gene>
<dbReference type="AlphaFoldDB" id="A0A2N3LJ54"/>
<dbReference type="SFLD" id="SFLDS00003">
    <property type="entry name" value="Haloacid_Dehalogenase"/>
    <property type="match status" value="1"/>
</dbReference>
<dbReference type="Gene3D" id="1.10.150.240">
    <property type="entry name" value="Putative phosphatase, domain 2"/>
    <property type="match status" value="1"/>
</dbReference>
<dbReference type="PANTHER" id="PTHR43434">
    <property type="entry name" value="PHOSPHOGLYCOLATE PHOSPHATASE"/>
    <property type="match status" value="1"/>
</dbReference>
<dbReference type="OrthoDB" id="9792518at2"/>
<sequence>MNFAMIFDMDGTLFQTDKILEISLENTFEELRRKDLWEKETPIENYRQIMGVPLSVVWETLLPAQSEKIRAMADAFFQNQLIENIQNGSGELYQHVEELFAYLKSKNIPIFIASNGLPAYLESIVTYFHLDQWVKEVFSIQHIQSKDKADLVRSIIEKYNIQRGAVVGDRLSDIKAAKSNGFHAIGCRFDFAQDEELNYSDFIIDDLMQIKEILKEIEGIKL</sequence>
<keyword evidence="2" id="KW-0460">Magnesium</keyword>
<dbReference type="GO" id="GO:0008967">
    <property type="term" value="F:phosphoglycolate phosphatase activity"/>
    <property type="evidence" value="ECO:0007669"/>
    <property type="project" value="TreeGrafter"/>
</dbReference>
<dbReference type="RefSeq" id="WP_101354660.1">
    <property type="nucleotide sequence ID" value="NZ_PIQO01000009.1"/>
</dbReference>
<dbReference type="InterPro" id="IPR036412">
    <property type="entry name" value="HAD-like_sf"/>
</dbReference>
<organism evidence="3 4">
    <name type="scientific">Heyndrickxia camelliae</name>
    <dbReference type="NCBI Taxonomy" id="1707093"/>
    <lineage>
        <taxon>Bacteria</taxon>
        <taxon>Bacillati</taxon>
        <taxon>Bacillota</taxon>
        <taxon>Bacilli</taxon>
        <taxon>Bacillales</taxon>
        <taxon>Bacillaceae</taxon>
        <taxon>Heyndrickxia</taxon>
    </lineage>
</organism>
<dbReference type="PANTHER" id="PTHR43434:SF1">
    <property type="entry name" value="PHOSPHOGLYCOLATE PHOSPHATASE"/>
    <property type="match status" value="1"/>
</dbReference>
<dbReference type="GO" id="GO:0006281">
    <property type="term" value="P:DNA repair"/>
    <property type="evidence" value="ECO:0007669"/>
    <property type="project" value="TreeGrafter"/>
</dbReference>
<proteinExistence type="predicted"/>
<keyword evidence="1" id="KW-0378">Hydrolase</keyword>
<dbReference type="SFLD" id="SFLDG01129">
    <property type="entry name" value="C1.5:_HAD__Beta-PGM__Phosphata"/>
    <property type="match status" value="1"/>
</dbReference>
<name>A0A2N3LJ54_9BACI</name>
<dbReference type="InterPro" id="IPR006439">
    <property type="entry name" value="HAD-SF_hydro_IA"/>
</dbReference>
<reference evidence="3 4" key="1">
    <citation type="submission" date="2017-11" db="EMBL/GenBank/DDBJ databases">
        <title>Bacillus camelliae sp. nov., isolated from pu'er tea.</title>
        <authorList>
            <person name="Niu L."/>
        </authorList>
    </citation>
    <scope>NUCLEOTIDE SEQUENCE [LARGE SCALE GENOMIC DNA]</scope>
    <source>
        <strain evidence="3 4">7578-1</strain>
    </source>
</reference>
<evidence type="ECO:0000313" key="3">
    <source>
        <dbReference type="EMBL" id="PKR84636.1"/>
    </source>
</evidence>
<evidence type="ECO:0000313" key="4">
    <source>
        <dbReference type="Proteomes" id="UP000233440"/>
    </source>
</evidence>
<protein>
    <submittedName>
        <fullName evidence="3">Nucleosidase</fullName>
    </submittedName>
</protein>
<dbReference type="InterPro" id="IPR023198">
    <property type="entry name" value="PGP-like_dom2"/>
</dbReference>
<dbReference type="Pfam" id="PF13419">
    <property type="entry name" value="HAD_2"/>
    <property type="match status" value="1"/>
</dbReference>
<comment type="caution">
    <text evidence="3">The sequence shown here is derived from an EMBL/GenBank/DDBJ whole genome shotgun (WGS) entry which is preliminary data.</text>
</comment>
<dbReference type="Proteomes" id="UP000233440">
    <property type="component" value="Unassembled WGS sequence"/>
</dbReference>
<dbReference type="InterPro" id="IPR023214">
    <property type="entry name" value="HAD_sf"/>
</dbReference>
<dbReference type="InterPro" id="IPR041492">
    <property type="entry name" value="HAD_2"/>
</dbReference>
<evidence type="ECO:0000256" key="1">
    <source>
        <dbReference type="ARBA" id="ARBA00022801"/>
    </source>
</evidence>
<keyword evidence="4" id="KW-1185">Reference proteome</keyword>